<comment type="caution">
    <text evidence="2">The sequence shown here is derived from an EMBL/GenBank/DDBJ whole genome shotgun (WGS) entry which is preliminary data.</text>
</comment>
<sequence length="199" mass="23173">MSDKTLENERREYFRVKNWMIINQDIIDNIEDIPQFDDLTTINSPRITLLQELTKLENENQAYLTSLTEKQSQLGNYLLNLNKKVELLTHFVIQSLNTNQDDLTEVDISGGGIRYRTNELYPVDQLMKIEIVLVPECIGIVAYARVVDSRAIDNGQHETALIFVKLKETDRDAIIRHVFKVQSKQLRMHKKNNSNNQQN</sequence>
<keyword evidence="3" id="KW-1185">Reference proteome</keyword>
<protein>
    <submittedName>
        <fullName evidence="2">PilZ domain-containing protein</fullName>
    </submittedName>
</protein>
<gene>
    <name evidence="2" type="ORF">ABVT43_01355</name>
</gene>
<evidence type="ECO:0000259" key="1">
    <source>
        <dbReference type="Pfam" id="PF07238"/>
    </source>
</evidence>
<evidence type="ECO:0000313" key="3">
    <source>
        <dbReference type="Proteomes" id="UP001548189"/>
    </source>
</evidence>
<dbReference type="RefSeq" id="WP_353873302.1">
    <property type="nucleotide sequence ID" value="NZ_JBEVCJ010000001.1"/>
</dbReference>
<reference evidence="2 3" key="1">
    <citation type="submission" date="2024-06" db="EMBL/GenBank/DDBJ databases">
        <authorList>
            <person name="Li F."/>
        </authorList>
    </citation>
    <scope>NUCLEOTIDE SEQUENCE [LARGE SCALE GENOMIC DNA]</scope>
    <source>
        <strain evidence="2 3">GXAS 311</strain>
    </source>
</reference>
<accession>A0ABV2BP85</accession>
<evidence type="ECO:0000313" key="2">
    <source>
        <dbReference type="EMBL" id="MET1253761.1"/>
    </source>
</evidence>
<feature type="domain" description="PilZ" evidence="1">
    <location>
        <begin position="99"/>
        <end position="179"/>
    </location>
</feature>
<dbReference type="Proteomes" id="UP001548189">
    <property type="component" value="Unassembled WGS sequence"/>
</dbReference>
<dbReference type="InterPro" id="IPR009875">
    <property type="entry name" value="PilZ_domain"/>
</dbReference>
<dbReference type="Pfam" id="PF07238">
    <property type="entry name" value="PilZ"/>
    <property type="match status" value="1"/>
</dbReference>
<organism evidence="2 3">
    <name type="scientific">Aliikangiella maris</name>
    <dbReference type="NCBI Taxonomy" id="3162458"/>
    <lineage>
        <taxon>Bacteria</taxon>
        <taxon>Pseudomonadati</taxon>
        <taxon>Pseudomonadota</taxon>
        <taxon>Gammaproteobacteria</taxon>
        <taxon>Oceanospirillales</taxon>
        <taxon>Pleioneaceae</taxon>
        <taxon>Aliikangiella</taxon>
    </lineage>
</organism>
<proteinExistence type="predicted"/>
<dbReference type="EMBL" id="JBEVCJ010000001">
    <property type="protein sequence ID" value="MET1253761.1"/>
    <property type="molecule type" value="Genomic_DNA"/>
</dbReference>
<name>A0ABV2BP85_9GAMM</name>